<dbReference type="Gene3D" id="3.90.660.10">
    <property type="match status" value="1"/>
</dbReference>
<keyword evidence="3" id="KW-0548">Nucleotidyltransferase</keyword>
<reference evidence="3" key="2">
    <citation type="submission" date="2022-01" db="EMBL/GenBank/DDBJ databases">
        <authorList>
            <person name="Yamashiro T."/>
            <person name="Shiraishi A."/>
            <person name="Satake H."/>
            <person name="Nakayama K."/>
        </authorList>
    </citation>
    <scope>NUCLEOTIDE SEQUENCE</scope>
</reference>
<sequence length="521" mass="57994">MDVEPMWAADRVVASTPGSLITIPETANEFAIKGFSIRLGLTRAAMFLLSQDCEGRKLLRWNQISKDMYRLVKLFSRVAKFGTQNCEYPDFNLQVGLKGESMNLATPMGILSADWTESSLVAPMNRPLTWYKGENYWPTWFLPFIRCKSDTHKDLIATTVVTLCALQTQFLGSNSSCGVANPNELIHLRRGQASGNATANGGANKSPDMVPWTNESLLESKEFNAIIGAWFTFLVACAGVGATVEYVVLHLEVHLFNEGCAQYQCKSDTHKDLIATTGHSSTITYWPRSQDHSTKESCIYVSRNNYIRAGIVECKVTNPVHVVLNKVVLEFPQVFWDDSVDCFGAGADESDERGWCFMFWNVKKTANAPILIALALGKASINGLDLLLPTRLYTSSGNATANGGVNKSPDMVQGSDAWLRMKEMLRNCHGHNLSKGNIIKKNYHGLSEITQEVLNAATGGIFLYKTPNQAYHLLEDKDAMTIKMDAQYKELQSRAKQPTPDLNDDDIHMSHEEEAKFMQTF</sequence>
<dbReference type="PANTHER" id="PTHR10742">
    <property type="entry name" value="FLAVIN MONOAMINE OXIDASE"/>
    <property type="match status" value="1"/>
</dbReference>
<feature type="domain" description="F-box protein Hrt3/FBXO9 C-terminal" evidence="2">
    <location>
        <begin position="298"/>
        <end position="325"/>
    </location>
</feature>
<proteinExistence type="inferred from homology"/>
<dbReference type="InterPro" id="IPR050281">
    <property type="entry name" value="Flavin_monoamine_oxidase"/>
</dbReference>
<keyword evidence="3" id="KW-0695">RNA-directed DNA polymerase</keyword>
<dbReference type="SUPFAM" id="SSF54373">
    <property type="entry name" value="FAD-linked reductases, C-terminal domain"/>
    <property type="match status" value="1"/>
</dbReference>
<dbReference type="EMBL" id="BQNB010021043">
    <property type="protein sequence ID" value="GJU02267.1"/>
    <property type="molecule type" value="Genomic_DNA"/>
</dbReference>
<comment type="similarity">
    <text evidence="1">Belongs to the flavin monoamine oxidase family.</text>
</comment>
<accession>A0ABQ5IS59</accession>
<keyword evidence="3" id="KW-0808">Transferase</keyword>
<protein>
    <submittedName>
        <fullName evidence="3">Reverse transcriptase domain-containing protein</fullName>
    </submittedName>
</protein>
<dbReference type="Pfam" id="PF19270">
    <property type="entry name" value="FBO_C"/>
    <property type="match status" value="1"/>
</dbReference>
<evidence type="ECO:0000313" key="4">
    <source>
        <dbReference type="Proteomes" id="UP001151760"/>
    </source>
</evidence>
<organism evidence="3 4">
    <name type="scientific">Tanacetum coccineum</name>
    <dbReference type="NCBI Taxonomy" id="301880"/>
    <lineage>
        <taxon>Eukaryota</taxon>
        <taxon>Viridiplantae</taxon>
        <taxon>Streptophyta</taxon>
        <taxon>Embryophyta</taxon>
        <taxon>Tracheophyta</taxon>
        <taxon>Spermatophyta</taxon>
        <taxon>Magnoliopsida</taxon>
        <taxon>eudicotyledons</taxon>
        <taxon>Gunneridae</taxon>
        <taxon>Pentapetalae</taxon>
        <taxon>asterids</taxon>
        <taxon>campanulids</taxon>
        <taxon>Asterales</taxon>
        <taxon>Asteraceae</taxon>
        <taxon>Asteroideae</taxon>
        <taxon>Anthemideae</taxon>
        <taxon>Anthemidinae</taxon>
        <taxon>Tanacetum</taxon>
    </lineage>
</organism>
<comment type="caution">
    <text evidence="3">The sequence shown here is derived from an EMBL/GenBank/DDBJ whole genome shotgun (WGS) entry which is preliminary data.</text>
</comment>
<evidence type="ECO:0000256" key="1">
    <source>
        <dbReference type="ARBA" id="ARBA00005995"/>
    </source>
</evidence>
<gene>
    <name evidence="3" type="ORF">Tco_1112605</name>
</gene>
<evidence type="ECO:0000313" key="3">
    <source>
        <dbReference type="EMBL" id="GJU02267.1"/>
    </source>
</evidence>
<dbReference type="InterPro" id="IPR045464">
    <property type="entry name" value="Hrt3/FBXO9_C"/>
</dbReference>
<dbReference type="GO" id="GO:0003964">
    <property type="term" value="F:RNA-directed DNA polymerase activity"/>
    <property type="evidence" value="ECO:0007669"/>
    <property type="project" value="UniProtKB-KW"/>
</dbReference>
<dbReference type="Proteomes" id="UP001151760">
    <property type="component" value="Unassembled WGS sequence"/>
</dbReference>
<keyword evidence="4" id="KW-1185">Reference proteome</keyword>
<dbReference type="PANTHER" id="PTHR10742:SF410">
    <property type="entry name" value="LYSINE-SPECIFIC HISTONE DEMETHYLASE 2"/>
    <property type="match status" value="1"/>
</dbReference>
<name>A0ABQ5IS59_9ASTR</name>
<feature type="non-terminal residue" evidence="3">
    <location>
        <position position="521"/>
    </location>
</feature>
<reference evidence="3" key="1">
    <citation type="journal article" date="2022" name="Int. J. Mol. Sci.">
        <title>Draft Genome of Tanacetum Coccineum: Genomic Comparison of Closely Related Tanacetum-Family Plants.</title>
        <authorList>
            <person name="Yamashiro T."/>
            <person name="Shiraishi A."/>
            <person name="Nakayama K."/>
            <person name="Satake H."/>
        </authorList>
    </citation>
    <scope>NUCLEOTIDE SEQUENCE</scope>
</reference>
<evidence type="ECO:0000259" key="2">
    <source>
        <dbReference type="Pfam" id="PF19270"/>
    </source>
</evidence>